<dbReference type="InterPro" id="IPR052336">
    <property type="entry name" value="MlaD_Phospholipid_Transporter"/>
</dbReference>
<evidence type="ECO:0000313" key="3">
    <source>
        <dbReference type="Proteomes" id="UP000294662"/>
    </source>
</evidence>
<accession>A0A4R5ET54</accession>
<dbReference type="EMBL" id="SMFP01000006">
    <property type="protein sequence ID" value="TDE38018.1"/>
    <property type="molecule type" value="Genomic_DNA"/>
</dbReference>
<dbReference type="PANTHER" id="PTHR33371:SF4">
    <property type="entry name" value="INTERMEMBRANE PHOSPHOLIPID TRANSPORT SYSTEM BINDING PROTEIN MLAD"/>
    <property type="match status" value="1"/>
</dbReference>
<reference evidence="2 3" key="1">
    <citation type="submission" date="2019-03" db="EMBL/GenBank/DDBJ databases">
        <authorList>
            <person name="Zhang S."/>
        </authorList>
    </citation>
    <scope>NUCLEOTIDE SEQUENCE [LARGE SCALE GENOMIC DNA]</scope>
    <source>
        <strain evidence="2 3">S4J41</strain>
    </source>
</reference>
<keyword evidence="3" id="KW-1185">Reference proteome</keyword>
<evidence type="ECO:0000259" key="1">
    <source>
        <dbReference type="Pfam" id="PF02470"/>
    </source>
</evidence>
<feature type="domain" description="Mce/MlaD" evidence="1">
    <location>
        <begin position="36"/>
        <end position="114"/>
    </location>
</feature>
<evidence type="ECO:0000313" key="2">
    <source>
        <dbReference type="EMBL" id="TDE38018.1"/>
    </source>
</evidence>
<sequence>MSHNTTEVLVGGAVLAAAVAFAIYAGQTTGFATGSRGYELSASFRSLEGVTVGTDVRLAGVKIGTVSDVELNPETFRADTRLLVQEGIVIPDDSAAVVASEGLLGGNFVEIMPGGSLGYFDPGAEILDTQGAVSLVSLLLKFVSGDSGSGSGADGGATN</sequence>
<dbReference type="InterPro" id="IPR003399">
    <property type="entry name" value="Mce/MlaD"/>
</dbReference>
<comment type="caution">
    <text evidence="2">The sequence shown here is derived from an EMBL/GenBank/DDBJ whole genome shotgun (WGS) entry which is preliminary data.</text>
</comment>
<protein>
    <submittedName>
        <fullName evidence="2">Outer membrane lipid asymmetry maintenance protein MlaD</fullName>
    </submittedName>
</protein>
<dbReference type="GO" id="GO:0015914">
    <property type="term" value="P:phospholipid transport"/>
    <property type="evidence" value="ECO:0007669"/>
    <property type="project" value="InterPro"/>
</dbReference>
<dbReference type="InterPro" id="IPR030970">
    <property type="entry name" value="ABC_MlaD"/>
</dbReference>
<dbReference type="OrthoDB" id="7164001at2"/>
<gene>
    <name evidence="2" type="primary">mlaD</name>
    <name evidence="2" type="ORF">E1B25_11375</name>
</gene>
<organism evidence="2 3">
    <name type="scientific">Antarcticimicrobium sediminis</name>
    <dbReference type="NCBI Taxonomy" id="2546227"/>
    <lineage>
        <taxon>Bacteria</taxon>
        <taxon>Pseudomonadati</taxon>
        <taxon>Pseudomonadota</taxon>
        <taxon>Alphaproteobacteria</taxon>
        <taxon>Rhodobacterales</taxon>
        <taxon>Paracoccaceae</taxon>
        <taxon>Antarcticimicrobium</taxon>
    </lineage>
</organism>
<dbReference type="RefSeq" id="WP_132829352.1">
    <property type="nucleotide sequence ID" value="NZ_SMFP01000006.1"/>
</dbReference>
<name>A0A4R5ET54_9RHOB</name>
<dbReference type="NCBIfam" id="TIGR04430">
    <property type="entry name" value="OM_asym_MlaD"/>
    <property type="match status" value="1"/>
</dbReference>
<dbReference type="Proteomes" id="UP000294662">
    <property type="component" value="Unassembled WGS sequence"/>
</dbReference>
<dbReference type="AlphaFoldDB" id="A0A4R5ET54"/>
<dbReference type="Pfam" id="PF02470">
    <property type="entry name" value="MlaD"/>
    <property type="match status" value="1"/>
</dbReference>
<dbReference type="PANTHER" id="PTHR33371">
    <property type="entry name" value="INTERMEMBRANE PHOSPHOLIPID TRANSPORT SYSTEM BINDING PROTEIN MLAD-RELATED"/>
    <property type="match status" value="1"/>
</dbReference>
<proteinExistence type="predicted"/>